<protein>
    <submittedName>
        <fullName evidence="2">Uncharacterized protein</fullName>
    </submittedName>
</protein>
<evidence type="ECO:0000313" key="3">
    <source>
        <dbReference type="Proteomes" id="UP001341840"/>
    </source>
</evidence>
<feature type="compositionally biased region" description="Polar residues" evidence="1">
    <location>
        <begin position="87"/>
        <end position="96"/>
    </location>
</feature>
<accession>A0ABU6ZU83</accession>
<feature type="compositionally biased region" description="Acidic residues" evidence="1">
    <location>
        <begin position="68"/>
        <end position="82"/>
    </location>
</feature>
<reference evidence="2 3" key="1">
    <citation type="journal article" date="2023" name="Plants (Basel)">
        <title>Bridging the Gap: Combining Genomics and Transcriptomics Approaches to Understand Stylosanthes scabra, an Orphan Legume from the Brazilian Caatinga.</title>
        <authorList>
            <person name="Ferreira-Neto J.R.C."/>
            <person name="da Silva M.D."/>
            <person name="Binneck E."/>
            <person name="de Melo N.F."/>
            <person name="da Silva R.H."/>
            <person name="de Melo A.L.T.M."/>
            <person name="Pandolfi V."/>
            <person name="Bustamante F.O."/>
            <person name="Brasileiro-Vidal A.C."/>
            <person name="Benko-Iseppon A.M."/>
        </authorList>
    </citation>
    <scope>NUCLEOTIDE SEQUENCE [LARGE SCALE GENOMIC DNA]</scope>
    <source>
        <tissue evidence="2">Leaves</tissue>
    </source>
</reference>
<sequence length="117" mass="13136">MYGLQIVVLSRALQTRDTCKPHLGVAEPEIWGKEVRSVSKRRRRRLDEELQAEDRERDDTEELHGRDDADDAAMGDDADDAAMGDAQMNSTETNKTVQRDEPEEGEGSGAAMEDFQI</sequence>
<feature type="region of interest" description="Disordered" evidence="1">
    <location>
        <begin position="37"/>
        <end position="117"/>
    </location>
</feature>
<evidence type="ECO:0000313" key="2">
    <source>
        <dbReference type="EMBL" id="MED6225512.1"/>
    </source>
</evidence>
<evidence type="ECO:0000256" key="1">
    <source>
        <dbReference type="SAM" id="MobiDB-lite"/>
    </source>
</evidence>
<proteinExistence type="predicted"/>
<dbReference type="EMBL" id="JASCZI010273946">
    <property type="protein sequence ID" value="MED6225512.1"/>
    <property type="molecule type" value="Genomic_DNA"/>
</dbReference>
<feature type="compositionally biased region" description="Basic and acidic residues" evidence="1">
    <location>
        <begin position="45"/>
        <end position="67"/>
    </location>
</feature>
<organism evidence="2 3">
    <name type="scientific">Stylosanthes scabra</name>
    <dbReference type="NCBI Taxonomy" id="79078"/>
    <lineage>
        <taxon>Eukaryota</taxon>
        <taxon>Viridiplantae</taxon>
        <taxon>Streptophyta</taxon>
        <taxon>Embryophyta</taxon>
        <taxon>Tracheophyta</taxon>
        <taxon>Spermatophyta</taxon>
        <taxon>Magnoliopsida</taxon>
        <taxon>eudicotyledons</taxon>
        <taxon>Gunneridae</taxon>
        <taxon>Pentapetalae</taxon>
        <taxon>rosids</taxon>
        <taxon>fabids</taxon>
        <taxon>Fabales</taxon>
        <taxon>Fabaceae</taxon>
        <taxon>Papilionoideae</taxon>
        <taxon>50 kb inversion clade</taxon>
        <taxon>dalbergioids sensu lato</taxon>
        <taxon>Dalbergieae</taxon>
        <taxon>Pterocarpus clade</taxon>
        <taxon>Stylosanthes</taxon>
    </lineage>
</organism>
<gene>
    <name evidence="2" type="ORF">PIB30_094430</name>
</gene>
<keyword evidence="3" id="KW-1185">Reference proteome</keyword>
<dbReference type="Proteomes" id="UP001341840">
    <property type="component" value="Unassembled WGS sequence"/>
</dbReference>
<name>A0ABU6ZU83_9FABA</name>
<comment type="caution">
    <text evidence="2">The sequence shown here is derived from an EMBL/GenBank/DDBJ whole genome shotgun (WGS) entry which is preliminary data.</text>
</comment>